<evidence type="ECO:0000256" key="1">
    <source>
        <dbReference type="ARBA" id="ARBA00023002"/>
    </source>
</evidence>
<keyword evidence="5" id="KW-1185">Reference proteome</keyword>
<dbReference type="PANTHER" id="PTHR43401">
    <property type="entry name" value="L-THREONINE 3-DEHYDROGENASE"/>
    <property type="match status" value="1"/>
</dbReference>
<gene>
    <name evidence="4" type="ORF">GBA65_17235</name>
</gene>
<name>A0A6G8Q0I8_9ACTN</name>
<sequence length="364" mass="38563">MGERALVAVASGKKRTDLREIEVPRVAPEAGLLRVEAVGVCGTDWSRYKSDLREPEILGHHTVGRVESVGEAAAQRWGVEEGDRVVLEEYVPCGSCERCRGGEARLCDSTDPWLGGIRYGATPVSVAPSLWGGFGQYQYLHPNAMLHKVSDHVPAPEAALALPLSNGFEWVCLEGGRTVVGSTVVIQGPGQLGLACVIAAREAGAERVVISGLSADAERLELAKRLGADHAVDVERDDLAERVAEITEGRMADLVIDAASGGPSTVTSAIEIARKRGTVLLGGFKGEPLPRFPSDVLISKCLTLKGVRGHSYESVELALRTIASGRYPLGEMCTHRFGLSEVDEALRTMGGESGSGAVHVVVAP</sequence>
<dbReference type="Gene3D" id="3.40.50.720">
    <property type="entry name" value="NAD(P)-binding Rossmann-like Domain"/>
    <property type="match status" value="1"/>
</dbReference>
<dbReference type="InterPro" id="IPR036291">
    <property type="entry name" value="NAD(P)-bd_dom_sf"/>
</dbReference>
<evidence type="ECO:0000313" key="4">
    <source>
        <dbReference type="EMBL" id="QIN79976.1"/>
    </source>
</evidence>
<evidence type="ECO:0000259" key="3">
    <source>
        <dbReference type="Pfam" id="PF08240"/>
    </source>
</evidence>
<dbReference type="InterPro" id="IPR013149">
    <property type="entry name" value="ADH-like_C"/>
</dbReference>
<dbReference type="InterPro" id="IPR011032">
    <property type="entry name" value="GroES-like_sf"/>
</dbReference>
<evidence type="ECO:0000313" key="5">
    <source>
        <dbReference type="Proteomes" id="UP000502706"/>
    </source>
</evidence>
<organism evidence="4 5">
    <name type="scientific">Rubrobacter marinus</name>
    <dbReference type="NCBI Taxonomy" id="2653852"/>
    <lineage>
        <taxon>Bacteria</taxon>
        <taxon>Bacillati</taxon>
        <taxon>Actinomycetota</taxon>
        <taxon>Rubrobacteria</taxon>
        <taxon>Rubrobacterales</taxon>
        <taxon>Rubrobacteraceae</taxon>
        <taxon>Rubrobacter</taxon>
    </lineage>
</organism>
<reference evidence="4 5" key="1">
    <citation type="submission" date="2019-10" db="EMBL/GenBank/DDBJ databases">
        <title>Rubrobacter sp nov SCSIO 52915 isolated from a deep-sea sediment in the South China Sea.</title>
        <authorList>
            <person name="Chen R.W."/>
        </authorList>
    </citation>
    <scope>NUCLEOTIDE SEQUENCE [LARGE SCALE GENOMIC DNA]</scope>
    <source>
        <strain evidence="4 5">SCSIO 52915</strain>
    </source>
</reference>
<evidence type="ECO:0000259" key="2">
    <source>
        <dbReference type="Pfam" id="PF00107"/>
    </source>
</evidence>
<dbReference type="Proteomes" id="UP000502706">
    <property type="component" value="Chromosome"/>
</dbReference>
<accession>A0A6G8Q0I8</accession>
<proteinExistence type="predicted"/>
<dbReference type="InterPro" id="IPR050129">
    <property type="entry name" value="Zn_alcohol_dh"/>
</dbReference>
<dbReference type="AlphaFoldDB" id="A0A6G8Q0I8"/>
<dbReference type="Pfam" id="PF00107">
    <property type="entry name" value="ADH_zinc_N"/>
    <property type="match status" value="1"/>
</dbReference>
<feature type="domain" description="Alcohol dehydrogenase-like C-terminal" evidence="2">
    <location>
        <begin position="192"/>
        <end position="323"/>
    </location>
</feature>
<dbReference type="KEGG" id="rmar:GBA65_17235"/>
<dbReference type="EMBL" id="CP045121">
    <property type="protein sequence ID" value="QIN79976.1"/>
    <property type="molecule type" value="Genomic_DNA"/>
</dbReference>
<dbReference type="SUPFAM" id="SSF51735">
    <property type="entry name" value="NAD(P)-binding Rossmann-fold domains"/>
    <property type="match status" value="1"/>
</dbReference>
<dbReference type="Pfam" id="PF08240">
    <property type="entry name" value="ADH_N"/>
    <property type="match status" value="1"/>
</dbReference>
<protein>
    <submittedName>
        <fullName evidence="4">Zinc-binding dehydrogenase</fullName>
    </submittedName>
</protein>
<keyword evidence="1" id="KW-0560">Oxidoreductase</keyword>
<dbReference type="RefSeq" id="WP_166397651.1">
    <property type="nucleotide sequence ID" value="NZ_CP045121.1"/>
</dbReference>
<dbReference type="PANTHER" id="PTHR43401:SF2">
    <property type="entry name" value="L-THREONINE 3-DEHYDROGENASE"/>
    <property type="match status" value="1"/>
</dbReference>
<dbReference type="SUPFAM" id="SSF50129">
    <property type="entry name" value="GroES-like"/>
    <property type="match status" value="1"/>
</dbReference>
<dbReference type="GO" id="GO:0016491">
    <property type="term" value="F:oxidoreductase activity"/>
    <property type="evidence" value="ECO:0007669"/>
    <property type="project" value="UniProtKB-KW"/>
</dbReference>
<feature type="domain" description="Alcohol dehydrogenase-like N-terminal" evidence="3">
    <location>
        <begin position="32"/>
        <end position="150"/>
    </location>
</feature>
<dbReference type="InterPro" id="IPR013154">
    <property type="entry name" value="ADH-like_N"/>
</dbReference>
<dbReference type="Gene3D" id="3.90.180.10">
    <property type="entry name" value="Medium-chain alcohol dehydrogenases, catalytic domain"/>
    <property type="match status" value="1"/>
</dbReference>